<keyword evidence="6" id="KW-0808">Transferase</keyword>
<evidence type="ECO:0000256" key="4">
    <source>
        <dbReference type="ARBA" id="ARBA00022475"/>
    </source>
</evidence>
<keyword evidence="13" id="KW-1133">Transmembrane helix</keyword>
<comment type="subcellular location">
    <subcellularLocation>
        <location evidence="2">Cell membrane</location>
    </subcellularLocation>
</comment>
<evidence type="ECO:0000256" key="9">
    <source>
        <dbReference type="ARBA" id="ARBA00022840"/>
    </source>
</evidence>
<dbReference type="Pfam" id="PF02518">
    <property type="entry name" value="HATPase_c"/>
    <property type="match status" value="2"/>
</dbReference>
<keyword evidence="17" id="KW-1185">Reference proteome</keyword>
<keyword evidence="5 12" id="KW-0597">Phosphoprotein</keyword>
<dbReference type="InterPro" id="IPR001789">
    <property type="entry name" value="Sig_transdc_resp-reg_receiver"/>
</dbReference>
<keyword evidence="11 13" id="KW-0472">Membrane</keyword>
<comment type="catalytic activity">
    <reaction evidence="1">
        <text>ATP + protein L-histidine = ADP + protein N-phospho-L-histidine.</text>
        <dbReference type="EC" id="2.7.13.3"/>
    </reaction>
</comment>
<dbReference type="KEGG" id="pbd:PBOR_26440"/>
<keyword evidence="7" id="KW-0547">Nucleotide-binding</keyword>
<feature type="transmembrane region" description="Helical" evidence="13">
    <location>
        <begin position="334"/>
        <end position="353"/>
    </location>
</feature>
<evidence type="ECO:0000259" key="15">
    <source>
        <dbReference type="PROSITE" id="PS50110"/>
    </source>
</evidence>
<dbReference type="Pfam" id="PF06580">
    <property type="entry name" value="His_kinase"/>
    <property type="match status" value="1"/>
</dbReference>
<evidence type="ECO:0000313" key="17">
    <source>
        <dbReference type="Proteomes" id="UP000029518"/>
    </source>
</evidence>
<protein>
    <recommendedName>
        <fullName evidence="3">histidine kinase</fullName>
        <ecNumber evidence="3">2.7.13.3</ecNumber>
    </recommendedName>
</protein>
<dbReference type="EMBL" id="CP009285">
    <property type="protein sequence ID" value="AIQ60093.1"/>
    <property type="molecule type" value="Genomic_DNA"/>
</dbReference>
<dbReference type="SMART" id="SM00448">
    <property type="entry name" value="REC"/>
    <property type="match status" value="1"/>
</dbReference>
<evidence type="ECO:0000256" key="12">
    <source>
        <dbReference type="PROSITE-ProRule" id="PRU00169"/>
    </source>
</evidence>
<evidence type="ECO:0000256" key="6">
    <source>
        <dbReference type="ARBA" id="ARBA00022679"/>
    </source>
</evidence>
<evidence type="ECO:0000313" key="16">
    <source>
        <dbReference type="EMBL" id="AIQ60093.1"/>
    </source>
</evidence>
<dbReference type="Proteomes" id="UP000029518">
    <property type="component" value="Chromosome"/>
</dbReference>
<evidence type="ECO:0000256" key="11">
    <source>
        <dbReference type="ARBA" id="ARBA00023136"/>
    </source>
</evidence>
<feature type="domain" description="Histidine kinase" evidence="14">
    <location>
        <begin position="939"/>
        <end position="1038"/>
    </location>
</feature>
<dbReference type="InterPro" id="IPR036890">
    <property type="entry name" value="HATPase_C_sf"/>
</dbReference>
<name>A0A089LLP2_PAEBO</name>
<keyword evidence="8 16" id="KW-0418">Kinase</keyword>
<dbReference type="PANTHER" id="PTHR43547">
    <property type="entry name" value="TWO-COMPONENT HISTIDINE KINASE"/>
    <property type="match status" value="1"/>
</dbReference>
<dbReference type="Pfam" id="PF00072">
    <property type="entry name" value="Response_reg"/>
    <property type="match status" value="1"/>
</dbReference>
<feature type="transmembrane region" description="Helical" evidence="13">
    <location>
        <begin position="12"/>
        <end position="31"/>
    </location>
</feature>
<evidence type="ECO:0000256" key="3">
    <source>
        <dbReference type="ARBA" id="ARBA00012438"/>
    </source>
</evidence>
<dbReference type="SMART" id="SM00387">
    <property type="entry name" value="HATPase_c"/>
    <property type="match status" value="2"/>
</dbReference>
<dbReference type="InterPro" id="IPR036097">
    <property type="entry name" value="HisK_dim/P_sf"/>
</dbReference>
<keyword evidence="10" id="KW-0902">Two-component regulatory system</keyword>
<feature type="transmembrane region" description="Helical" evidence="13">
    <location>
        <begin position="206"/>
        <end position="233"/>
    </location>
</feature>
<dbReference type="Pfam" id="PF00512">
    <property type="entry name" value="HisKA"/>
    <property type="match status" value="1"/>
</dbReference>
<dbReference type="SMART" id="SM00388">
    <property type="entry name" value="HisKA"/>
    <property type="match status" value="1"/>
</dbReference>
<dbReference type="EC" id="2.7.13.3" evidence="3"/>
<evidence type="ECO:0000256" key="7">
    <source>
        <dbReference type="ARBA" id="ARBA00022741"/>
    </source>
</evidence>
<feature type="transmembrane region" description="Helical" evidence="13">
    <location>
        <begin position="277"/>
        <end position="296"/>
    </location>
</feature>
<dbReference type="SUPFAM" id="SSF47384">
    <property type="entry name" value="Homodimeric domain of signal transducing histidine kinase"/>
    <property type="match status" value="1"/>
</dbReference>
<dbReference type="RefSeq" id="WP_042219926.1">
    <property type="nucleotide sequence ID" value="NZ_CP009285.1"/>
</dbReference>
<organism evidence="16 17">
    <name type="scientific">Paenibacillus borealis</name>
    <dbReference type="NCBI Taxonomy" id="160799"/>
    <lineage>
        <taxon>Bacteria</taxon>
        <taxon>Bacillati</taxon>
        <taxon>Bacillota</taxon>
        <taxon>Bacilli</taxon>
        <taxon>Bacillales</taxon>
        <taxon>Paenibacillaceae</taxon>
        <taxon>Paenibacillus</taxon>
    </lineage>
</organism>
<feature type="modified residue" description="4-aspartylphosphate" evidence="12">
    <location>
        <position position="761"/>
    </location>
</feature>
<dbReference type="PRINTS" id="PR00344">
    <property type="entry name" value="BCTRLSENSOR"/>
</dbReference>
<dbReference type="InterPro" id="IPR010559">
    <property type="entry name" value="Sig_transdc_His_kin_internal"/>
</dbReference>
<accession>A0A089LLP2</accession>
<evidence type="ECO:0000256" key="2">
    <source>
        <dbReference type="ARBA" id="ARBA00004236"/>
    </source>
</evidence>
<reference evidence="16" key="1">
    <citation type="submission" date="2014-08" db="EMBL/GenBank/DDBJ databases">
        <title>Comparative genomics of the Paenibacillus odorifer group.</title>
        <authorList>
            <person name="den Bakker H.C."/>
            <person name="Tsai Y.-C.Y.-C."/>
            <person name="Martin N."/>
            <person name="Korlach J."/>
            <person name="Wiedmann M."/>
        </authorList>
    </citation>
    <scope>NUCLEOTIDE SEQUENCE [LARGE SCALE GENOMIC DNA]</scope>
    <source>
        <strain evidence="16">DSM 13188</strain>
    </source>
</reference>
<evidence type="ECO:0000259" key="14">
    <source>
        <dbReference type="PROSITE" id="PS50109"/>
    </source>
</evidence>
<keyword evidence="9" id="KW-0067">ATP-binding</keyword>
<dbReference type="Gene3D" id="1.10.287.130">
    <property type="match status" value="1"/>
</dbReference>
<feature type="transmembrane region" description="Helical" evidence="13">
    <location>
        <begin position="308"/>
        <end position="328"/>
    </location>
</feature>
<evidence type="ECO:0000256" key="5">
    <source>
        <dbReference type="ARBA" id="ARBA00022553"/>
    </source>
</evidence>
<keyword evidence="13" id="KW-0812">Transmembrane</keyword>
<dbReference type="InterPro" id="IPR004358">
    <property type="entry name" value="Sig_transdc_His_kin-like_C"/>
</dbReference>
<dbReference type="Gene3D" id="3.30.565.10">
    <property type="entry name" value="Histidine kinase-like ATPase, C-terminal domain"/>
    <property type="match status" value="2"/>
</dbReference>
<dbReference type="InterPro" id="IPR005467">
    <property type="entry name" value="His_kinase_dom"/>
</dbReference>
<dbReference type="GO" id="GO:0000155">
    <property type="term" value="F:phosphorelay sensor kinase activity"/>
    <property type="evidence" value="ECO:0007669"/>
    <property type="project" value="InterPro"/>
</dbReference>
<sequence>MRNNNVVHKTAVILLFIGVLFGFRLTWISLFSVEEPIPAVNGVTDLRGRDLGDSGLYRLEGEWSFYPDQLVSEKNLSSLTGVPLPLKVPGDWKHAIGNDSATSYGYGTYRLRILVDPLRQPVSLWIKQIHAASSVEINGVPLTGKGRVAQNSKMYQPNATSYLSPYYLEGATVIDVLIQAANFDHPYKGGIGGSIYFASQDEVNRIYFYTVGFQMLTVVILLLHVLYAFILYIFNSKEHALFLIALMTLSVAIILMARSDNIVLDLLGVNYTWSLKIRLIAFLWQNLLILLVFRRFTPGAGMNKGLRMYILSLGLYSVFVTIVPAALVSTSVHWGVVQVFQYIPFLWLIYSLGRLLFRQQQGKDVVYLLLSGAAIISNLLWNLWDYNGQFAVVYYPLDIIAAIVGFSAYWFKQYFHNAKENMKLNEQLKKADKLKDQFLANTSHELRTPLHGIMNIAENIVAKEKGRLYESSRKDMELLITISRRMSHMLGDLLDVVRLQEHRIILKQEPVLIQSVVPGVISMLQHMIEGKPVTLVMDIQESVPLVFADEKRLVQVVFNLVHNALKYTEKGQVCVSAREQNGYVVVHVIDTGVGMTQETMDRVFLPYEQGPHGIRDGRGIGLGLSICRQLVELHGGHLSIQSEPGTGSVFSFNLPLASASGWEMGVSQISATEELADAIHQQLAEWRLSGEQPSPHPGTEPVPPLFADTKMNILAVDDDPVNLIVLKGILANEPYIVTGVNSGREALEVLDNKKWDLLIGDVMMPQMSGYELTQKIRMRYSLYELPVLLLTARSQPADIYTGFLAGANDYVTKPVDAMELKYRIRALTAMQRAFNERVRIEAAYLQAQIEPHFLFNTLNSISALGEVDTRKMQELIDAFTSYLRISFDFLNTGELVSLSHELELVESYLYIEQSRFAERISVIWKVDPDIDILLPPLTIQPLVENAVKHGLLSRRQGGIVQIRIERQHKSVKIEVEDNGQGMDHETLELLLKPVMEGKSGIGLANTHRRLSQLYGRGLSIYSELAVGTSVSFMIPEEDNL</sequence>
<dbReference type="PROSITE" id="PS50109">
    <property type="entry name" value="HIS_KIN"/>
    <property type="match status" value="2"/>
</dbReference>
<feature type="transmembrane region" description="Helical" evidence="13">
    <location>
        <begin position="240"/>
        <end position="257"/>
    </location>
</feature>
<dbReference type="PROSITE" id="PS50110">
    <property type="entry name" value="RESPONSE_REGULATORY"/>
    <property type="match status" value="1"/>
</dbReference>
<dbReference type="CDD" id="cd00082">
    <property type="entry name" value="HisKA"/>
    <property type="match status" value="1"/>
</dbReference>
<dbReference type="Gene3D" id="3.40.50.2300">
    <property type="match status" value="1"/>
</dbReference>
<evidence type="ECO:0000256" key="8">
    <source>
        <dbReference type="ARBA" id="ARBA00022777"/>
    </source>
</evidence>
<feature type="transmembrane region" description="Helical" evidence="13">
    <location>
        <begin position="365"/>
        <end position="384"/>
    </location>
</feature>
<dbReference type="PANTHER" id="PTHR43547:SF2">
    <property type="entry name" value="HYBRID SIGNAL TRANSDUCTION HISTIDINE KINASE C"/>
    <property type="match status" value="1"/>
</dbReference>
<dbReference type="HOGENOM" id="CLU_011115_1_0_9"/>
<feature type="domain" description="Response regulatory" evidence="15">
    <location>
        <begin position="712"/>
        <end position="828"/>
    </location>
</feature>
<evidence type="ECO:0000256" key="13">
    <source>
        <dbReference type="SAM" id="Phobius"/>
    </source>
</evidence>
<dbReference type="CDD" id="cd17574">
    <property type="entry name" value="REC_OmpR"/>
    <property type="match status" value="1"/>
</dbReference>
<dbReference type="GO" id="GO:0005886">
    <property type="term" value="C:plasma membrane"/>
    <property type="evidence" value="ECO:0007669"/>
    <property type="project" value="UniProtKB-SubCell"/>
</dbReference>
<gene>
    <name evidence="16" type="ORF">PBOR_26440</name>
</gene>
<dbReference type="AlphaFoldDB" id="A0A089LLP2"/>
<dbReference type="InterPro" id="IPR011006">
    <property type="entry name" value="CheY-like_superfamily"/>
</dbReference>
<evidence type="ECO:0000256" key="1">
    <source>
        <dbReference type="ARBA" id="ARBA00000085"/>
    </source>
</evidence>
<evidence type="ECO:0000256" key="10">
    <source>
        <dbReference type="ARBA" id="ARBA00023012"/>
    </source>
</evidence>
<dbReference type="SUPFAM" id="SSF52172">
    <property type="entry name" value="CheY-like"/>
    <property type="match status" value="1"/>
</dbReference>
<dbReference type="GO" id="GO:0005524">
    <property type="term" value="F:ATP binding"/>
    <property type="evidence" value="ECO:0007669"/>
    <property type="project" value="UniProtKB-KW"/>
</dbReference>
<feature type="transmembrane region" description="Helical" evidence="13">
    <location>
        <begin position="390"/>
        <end position="411"/>
    </location>
</feature>
<dbReference type="SUPFAM" id="SSF55874">
    <property type="entry name" value="ATPase domain of HSP90 chaperone/DNA topoisomerase II/histidine kinase"/>
    <property type="match status" value="2"/>
</dbReference>
<dbReference type="InterPro" id="IPR003661">
    <property type="entry name" value="HisK_dim/P_dom"/>
</dbReference>
<keyword evidence="4" id="KW-1003">Cell membrane</keyword>
<proteinExistence type="predicted"/>
<dbReference type="OrthoDB" id="9809348at2"/>
<dbReference type="InterPro" id="IPR003594">
    <property type="entry name" value="HATPase_dom"/>
</dbReference>
<feature type="domain" description="Histidine kinase" evidence="14">
    <location>
        <begin position="441"/>
        <end position="658"/>
    </location>
</feature>
<dbReference type="FunFam" id="3.30.565.10:FF:000023">
    <property type="entry name" value="PAS domain-containing sensor histidine kinase"/>
    <property type="match status" value="1"/>
</dbReference>